<proteinExistence type="predicted"/>
<reference evidence="3" key="1">
    <citation type="submission" date="2020-05" db="EMBL/GenBank/DDBJ databases">
        <title>Frigoriglobus tundricola gen. nov., sp. nov., a psychrotolerant cellulolytic planctomycete of the family Gemmataceae with two divergent copies of 16S rRNA gene.</title>
        <authorList>
            <person name="Kulichevskaya I.S."/>
            <person name="Ivanova A.A."/>
            <person name="Naumoff D.G."/>
            <person name="Beletsky A.V."/>
            <person name="Rijpstra W.I.C."/>
            <person name="Sinninghe Damste J.S."/>
            <person name="Mardanov A.V."/>
            <person name="Ravin N.V."/>
            <person name="Dedysh S.N."/>
        </authorList>
    </citation>
    <scope>NUCLEOTIDE SEQUENCE [LARGE SCALE GENOMIC DNA]</scope>
    <source>
        <strain evidence="3">PL17</strain>
    </source>
</reference>
<feature type="region of interest" description="Disordered" evidence="1">
    <location>
        <begin position="128"/>
        <end position="152"/>
    </location>
</feature>
<dbReference type="RefSeq" id="WP_171472744.1">
    <property type="nucleotide sequence ID" value="NZ_CP053452.2"/>
</dbReference>
<dbReference type="AlphaFoldDB" id="A0A6M5YV53"/>
<evidence type="ECO:0000256" key="1">
    <source>
        <dbReference type="SAM" id="MobiDB-lite"/>
    </source>
</evidence>
<accession>A0A6M5YV53</accession>
<dbReference type="Proteomes" id="UP000503447">
    <property type="component" value="Chromosome"/>
</dbReference>
<protein>
    <submittedName>
        <fullName evidence="2">Uncharacterized protein</fullName>
    </submittedName>
</protein>
<evidence type="ECO:0000313" key="2">
    <source>
        <dbReference type="EMBL" id="QJW97360.1"/>
    </source>
</evidence>
<organism evidence="2 3">
    <name type="scientific">Frigoriglobus tundricola</name>
    <dbReference type="NCBI Taxonomy" id="2774151"/>
    <lineage>
        <taxon>Bacteria</taxon>
        <taxon>Pseudomonadati</taxon>
        <taxon>Planctomycetota</taxon>
        <taxon>Planctomycetia</taxon>
        <taxon>Gemmatales</taxon>
        <taxon>Gemmataceae</taxon>
        <taxon>Frigoriglobus</taxon>
    </lineage>
</organism>
<keyword evidence="3" id="KW-1185">Reference proteome</keyword>
<dbReference type="EMBL" id="CP053452">
    <property type="protein sequence ID" value="QJW97360.1"/>
    <property type="molecule type" value="Genomic_DNA"/>
</dbReference>
<evidence type="ECO:0000313" key="3">
    <source>
        <dbReference type="Proteomes" id="UP000503447"/>
    </source>
</evidence>
<name>A0A6M5YV53_9BACT</name>
<feature type="compositionally biased region" description="Acidic residues" evidence="1">
    <location>
        <begin position="142"/>
        <end position="152"/>
    </location>
</feature>
<gene>
    <name evidence="2" type="ORF">FTUN_4934</name>
</gene>
<dbReference type="KEGG" id="ftj:FTUN_4934"/>
<sequence>MTPMSPEDAVSRLNTVLAHAWMIRTFLKHADEIQEDEGMLDVPRTLYDSIRAVEPAFQRGDTGDFLRRLKGKLPKLRRVADHFRSHFKAFSPHTNFEMAATSLDGVVRQMEEILAAVDWDEVAKRIRENSSRKTGNATEPADPLDDIEIPEV</sequence>